<sequence length="498" mass="54654">MPLAVVEATPDLAIELDVPNREYSPGETITGRVLRSSHVVTSEALVTIKLYGRTKVRVDYTTNSGNGSQHHTIRTRFDLLGSGPAFYNTIFKGPIHIPPDGSGRTESWPFQFSLPHTIPDPAGIREGAHGKQKHCFLPIDPPEQITSHPLPFTMYSKVGTFWQNGIEGYVEYVLQAEFFEQHTSRFSSSPSAKKTATAVLPVTLRPPPIPPLLPHEWYPNRFVKREGVRTQLLLPAFAASGEELSFKQKTLKLFHSSKVPKYSFDVLVFSPGAIQLGSVDPVPFKVAAVPKLGAADETSEEVRNLERTPMVSVVNLKLTVKARTEVKVGSSWVSDRFTDRTDKFFEWSWTWKEGEEGMALPVWDRGMASAGADEDADIDFGDEKKGKKKGEKGDLKKGKDGLMGGGGGGTSSASGSSGGPTGEPPARDIGAELGLRFNPTELAYTGGSAKMNQILYPDFTTYNIRRTHILKWEMVLAVAKETVKVSNAHAVRFVAPWT</sequence>
<dbReference type="InterPro" id="IPR014752">
    <property type="entry name" value="Arrestin-like_C"/>
</dbReference>
<dbReference type="AlphaFoldDB" id="A0AAE0PKG4"/>
<gene>
    <name evidence="2" type="ORF">B0T20DRAFT_401927</name>
</gene>
<feature type="compositionally biased region" description="Basic and acidic residues" evidence="1">
    <location>
        <begin position="381"/>
        <end position="400"/>
    </location>
</feature>
<evidence type="ECO:0000313" key="3">
    <source>
        <dbReference type="Proteomes" id="UP001281003"/>
    </source>
</evidence>
<evidence type="ECO:0000313" key="2">
    <source>
        <dbReference type="EMBL" id="KAK3401531.1"/>
    </source>
</evidence>
<protein>
    <recommendedName>
        <fullName evidence="4">Arrestin-like N-terminal domain-containing protein</fullName>
    </recommendedName>
</protein>
<dbReference type="Gene3D" id="2.60.40.640">
    <property type="match status" value="1"/>
</dbReference>
<comment type="caution">
    <text evidence="2">The sequence shown here is derived from an EMBL/GenBank/DDBJ whole genome shotgun (WGS) entry which is preliminary data.</text>
</comment>
<dbReference type="EMBL" id="JAUTDP010000002">
    <property type="protein sequence ID" value="KAK3401531.1"/>
    <property type="molecule type" value="Genomic_DNA"/>
</dbReference>
<evidence type="ECO:0008006" key="4">
    <source>
        <dbReference type="Google" id="ProtNLM"/>
    </source>
</evidence>
<organism evidence="2 3">
    <name type="scientific">Sordaria brevicollis</name>
    <dbReference type="NCBI Taxonomy" id="83679"/>
    <lineage>
        <taxon>Eukaryota</taxon>
        <taxon>Fungi</taxon>
        <taxon>Dikarya</taxon>
        <taxon>Ascomycota</taxon>
        <taxon>Pezizomycotina</taxon>
        <taxon>Sordariomycetes</taxon>
        <taxon>Sordariomycetidae</taxon>
        <taxon>Sordariales</taxon>
        <taxon>Sordariaceae</taxon>
        <taxon>Sordaria</taxon>
    </lineage>
</organism>
<evidence type="ECO:0000256" key="1">
    <source>
        <dbReference type="SAM" id="MobiDB-lite"/>
    </source>
</evidence>
<feature type="compositionally biased region" description="Gly residues" evidence="1">
    <location>
        <begin position="401"/>
        <end position="421"/>
    </location>
</feature>
<proteinExistence type="predicted"/>
<accession>A0AAE0PKG4</accession>
<dbReference type="Proteomes" id="UP001281003">
    <property type="component" value="Unassembled WGS sequence"/>
</dbReference>
<keyword evidence="3" id="KW-1185">Reference proteome</keyword>
<feature type="region of interest" description="Disordered" evidence="1">
    <location>
        <begin position="373"/>
        <end position="430"/>
    </location>
</feature>
<reference evidence="2" key="1">
    <citation type="journal article" date="2023" name="Mol. Phylogenet. Evol.">
        <title>Genome-scale phylogeny and comparative genomics of the fungal order Sordariales.</title>
        <authorList>
            <person name="Hensen N."/>
            <person name="Bonometti L."/>
            <person name="Westerberg I."/>
            <person name="Brannstrom I.O."/>
            <person name="Guillou S."/>
            <person name="Cros-Aarteil S."/>
            <person name="Calhoun S."/>
            <person name="Haridas S."/>
            <person name="Kuo A."/>
            <person name="Mondo S."/>
            <person name="Pangilinan J."/>
            <person name="Riley R."/>
            <person name="LaButti K."/>
            <person name="Andreopoulos B."/>
            <person name="Lipzen A."/>
            <person name="Chen C."/>
            <person name="Yan M."/>
            <person name="Daum C."/>
            <person name="Ng V."/>
            <person name="Clum A."/>
            <person name="Steindorff A."/>
            <person name="Ohm R.A."/>
            <person name="Martin F."/>
            <person name="Silar P."/>
            <person name="Natvig D.O."/>
            <person name="Lalanne C."/>
            <person name="Gautier V."/>
            <person name="Ament-Velasquez S.L."/>
            <person name="Kruys A."/>
            <person name="Hutchinson M.I."/>
            <person name="Powell A.J."/>
            <person name="Barry K."/>
            <person name="Miller A.N."/>
            <person name="Grigoriev I.V."/>
            <person name="Debuchy R."/>
            <person name="Gladieux P."/>
            <person name="Hiltunen Thoren M."/>
            <person name="Johannesson H."/>
        </authorList>
    </citation>
    <scope>NUCLEOTIDE SEQUENCE</scope>
    <source>
        <strain evidence="2">FGSC 1904</strain>
    </source>
</reference>
<reference evidence="2" key="2">
    <citation type="submission" date="2023-07" db="EMBL/GenBank/DDBJ databases">
        <authorList>
            <consortium name="Lawrence Berkeley National Laboratory"/>
            <person name="Haridas S."/>
            <person name="Hensen N."/>
            <person name="Bonometti L."/>
            <person name="Westerberg I."/>
            <person name="Brannstrom I.O."/>
            <person name="Guillou S."/>
            <person name="Cros-Aarteil S."/>
            <person name="Calhoun S."/>
            <person name="Kuo A."/>
            <person name="Mondo S."/>
            <person name="Pangilinan J."/>
            <person name="Riley R."/>
            <person name="LaButti K."/>
            <person name="Andreopoulos B."/>
            <person name="Lipzen A."/>
            <person name="Chen C."/>
            <person name="Yanf M."/>
            <person name="Daum C."/>
            <person name="Ng V."/>
            <person name="Clum A."/>
            <person name="Steindorff A."/>
            <person name="Ohm R."/>
            <person name="Martin F."/>
            <person name="Silar P."/>
            <person name="Natvig D."/>
            <person name="Lalanne C."/>
            <person name="Gautier V."/>
            <person name="Ament-velasquez S.L."/>
            <person name="Kruys A."/>
            <person name="Hutchinson M.I."/>
            <person name="Powell A.J."/>
            <person name="Barry K."/>
            <person name="Miller A.N."/>
            <person name="Grigoriev I.V."/>
            <person name="Debuchy R."/>
            <person name="Gladieux P."/>
            <person name="Thoren M.H."/>
            <person name="Johannesson H."/>
        </authorList>
    </citation>
    <scope>NUCLEOTIDE SEQUENCE</scope>
    <source>
        <strain evidence="2">FGSC 1904</strain>
    </source>
</reference>
<name>A0AAE0PKG4_SORBR</name>